<accession>A0A511W9E4</accession>
<dbReference type="Proteomes" id="UP000321440">
    <property type="component" value="Unassembled WGS sequence"/>
</dbReference>
<sequence>MFFALNWTSWKKWMLAVILILLTITSVHFSTTYVLNVGSPDATPSGAITKSLKGEPEIALTFNVKWGDDVIIDILDVLQQQDVQATFFINGEWALRNEDLAELIIEENHEVGLLGFYDDPYKEKSATYIEEDIENGTTVLTNLGYEPLTYVRPPENEYDQFVIDTIHQLGYESVFWSIYANVKHNSEAEEVSQHLSDQVDEGDIMLFFAQDNLTVTPDVIENLIENKKEEGYQFLTVTELLSPANVDITPLD</sequence>
<organism evidence="2 3">
    <name type="scientific">Alkalibacillus haloalkaliphilus</name>
    <dbReference type="NCBI Taxonomy" id="94136"/>
    <lineage>
        <taxon>Bacteria</taxon>
        <taxon>Bacillati</taxon>
        <taxon>Bacillota</taxon>
        <taxon>Bacilli</taxon>
        <taxon>Bacillales</taxon>
        <taxon>Bacillaceae</taxon>
        <taxon>Alkalibacillus</taxon>
    </lineage>
</organism>
<dbReference type="GO" id="GO:0016810">
    <property type="term" value="F:hydrolase activity, acting on carbon-nitrogen (but not peptide) bonds"/>
    <property type="evidence" value="ECO:0007669"/>
    <property type="project" value="InterPro"/>
</dbReference>
<dbReference type="GO" id="GO:0005975">
    <property type="term" value="P:carbohydrate metabolic process"/>
    <property type="evidence" value="ECO:0007669"/>
    <property type="project" value="InterPro"/>
</dbReference>
<dbReference type="SUPFAM" id="SSF88713">
    <property type="entry name" value="Glycoside hydrolase/deacetylase"/>
    <property type="match status" value="1"/>
</dbReference>
<reference evidence="2 3" key="1">
    <citation type="submission" date="2019-07" db="EMBL/GenBank/DDBJ databases">
        <title>Whole genome shotgun sequence of Alkalibacillus haloalkaliphilus NBRC 103110.</title>
        <authorList>
            <person name="Hosoyama A."/>
            <person name="Uohara A."/>
            <person name="Ohji S."/>
            <person name="Ichikawa N."/>
        </authorList>
    </citation>
    <scope>NUCLEOTIDE SEQUENCE [LARGE SCALE GENOMIC DNA]</scope>
    <source>
        <strain evidence="2 3">NBRC 103110</strain>
    </source>
</reference>
<keyword evidence="3" id="KW-1185">Reference proteome</keyword>
<comment type="caution">
    <text evidence="2">The sequence shown here is derived from an EMBL/GenBank/DDBJ whole genome shotgun (WGS) entry which is preliminary data.</text>
</comment>
<dbReference type="PANTHER" id="PTHR10587:SF128">
    <property type="entry name" value="POLYSACCHARIDE DEACETYLASE PDAB-RELATED"/>
    <property type="match status" value="1"/>
</dbReference>
<evidence type="ECO:0000313" key="3">
    <source>
        <dbReference type="Proteomes" id="UP000321440"/>
    </source>
</evidence>
<dbReference type="InterPro" id="IPR050248">
    <property type="entry name" value="Polysacc_deacetylase_ArnD"/>
</dbReference>
<name>A0A511W9E4_9BACI</name>
<feature type="domain" description="NodB homology" evidence="1">
    <location>
        <begin position="56"/>
        <end position="235"/>
    </location>
</feature>
<dbReference type="InterPro" id="IPR002509">
    <property type="entry name" value="NODB_dom"/>
</dbReference>
<dbReference type="Gene3D" id="3.20.20.370">
    <property type="entry name" value="Glycoside hydrolase/deacetylase"/>
    <property type="match status" value="1"/>
</dbReference>
<dbReference type="InterPro" id="IPR011330">
    <property type="entry name" value="Glyco_hydro/deAcase_b/a-brl"/>
</dbReference>
<evidence type="ECO:0000259" key="1">
    <source>
        <dbReference type="PROSITE" id="PS51677"/>
    </source>
</evidence>
<dbReference type="PANTHER" id="PTHR10587">
    <property type="entry name" value="GLYCOSYL TRANSFERASE-RELATED"/>
    <property type="match status" value="1"/>
</dbReference>
<gene>
    <name evidence="2" type="ORF">AHA02nite_27440</name>
</gene>
<protein>
    <submittedName>
        <fullName evidence="2">Polysaccharide deacetylase</fullName>
    </submittedName>
</protein>
<dbReference type="Pfam" id="PF01522">
    <property type="entry name" value="Polysacc_deac_1"/>
    <property type="match status" value="1"/>
</dbReference>
<dbReference type="EMBL" id="BJYA01000020">
    <property type="protein sequence ID" value="GEN46968.1"/>
    <property type="molecule type" value="Genomic_DNA"/>
</dbReference>
<dbReference type="PROSITE" id="PS51677">
    <property type="entry name" value="NODB"/>
    <property type="match status" value="1"/>
</dbReference>
<dbReference type="RefSeq" id="WP_146818237.1">
    <property type="nucleotide sequence ID" value="NZ_BJYA01000020.1"/>
</dbReference>
<proteinExistence type="predicted"/>
<evidence type="ECO:0000313" key="2">
    <source>
        <dbReference type="EMBL" id="GEN46968.1"/>
    </source>
</evidence>
<dbReference type="GO" id="GO:0016020">
    <property type="term" value="C:membrane"/>
    <property type="evidence" value="ECO:0007669"/>
    <property type="project" value="TreeGrafter"/>
</dbReference>
<dbReference type="AlphaFoldDB" id="A0A511W9E4"/>
<dbReference type="OrthoDB" id="9806342at2"/>